<name>A0A8S1Q943_9CILI</name>
<accession>A0A8S1Q943</accession>
<proteinExistence type="predicted"/>
<protein>
    <submittedName>
        <fullName evidence="1">Uncharacterized protein</fullName>
    </submittedName>
</protein>
<keyword evidence="2" id="KW-1185">Reference proteome</keyword>
<reference evidence="1" key="1">
    <citation type="submission" date="2021-01" db="EMBL/GenBank/DDBJ databases">
        <authorList>
            <consortium name="Genoscope - CEA"/>
            <person name="William W."/>
        </authorList>
    </citation>
    <scope>NUCLEOTIDE SEQUENCE</scope>
</reference>
<sequence length="259" mass="31701">MKQKEIINHQNYFKLKCNIPVERKLLLNNRKFSDQVEIAIIKQTQQIKRDSSPNLKIKESLGYNYFILIQWPKRWFYIIKFLSKLMSGQPKKLNFQYQSKSLSFQSVFSNCYSRYMVQYSQIISSSWLDSHLQSLSYYFIGVYIQELYTENRWHIGHQYLINGLFHLITCILNLVIQQYQISSINIIQNLKTIYYRYLYDFLQQIFIFIQQKQYFIIFNRFQIGIFVFQLKLMYQIEYFEQCNTIVDYTYNYNDSYKIL</sequence>
<organism evidence="1 2">
    <name type="scientific">Paramecium sonneborni</name>
    <dbReference type="NCBI Taxonomy" id="65129"/>
    <lineage>
        <taxon>Eukaryota</taxon>
        <taxon>Sar</taxon>
        <taxon>Alveolata</taxon>
        <taxon>Ciliophora</taxon>
        <taxon>Intramacronucleata</taxon>
        <taxon>Oligohymenophorea</taxon>
        <taxon>Peniculida</taxon>
        <taxon>Parameciidae</taxon>
        <taxon>Paramecium</taxon>
    </lineage>
</organism>
<evidence type="ECO:0000313" key="1">
    <source>
        <dbReference type="EMBL" id="CAD8111705.1"/>
    </source>
</evidence>
<comment type="caution">
    <text evidence="1">The sequence shown here is derived from an EMBL/GenBank/DDBJ whole genome shotgun (WGS) entry which is preliminary data.</text>
</comment>
<dbReference type="Proteomes" id="UP000692954">
    <property type="component" value="Unassembled WGS sequence"/>
</dbReference>
<gene>
    <name evidence="1" type="ORF">PSON_ATCC_30995.1.T0990010</name>
</gene>
<evidence type="ECO:0000313" key="2">
    <source>
        <dbReference type="Proteomes" id="UP000692954"/>
    </source>
</evidence>
<dbReference type="AlphaFoldDB" id="A0A8S1Q943"/>
<dbReference type="EMBL" id="CAJJDN010000099">
    <property type="protein sequence ID" value="CAD8111705.1"/>
    <property type="molecule type" value="Genomic_DNA"/>
</dbReference>
<dbReference type="OrthoDB" id="322394at2759"/>